<gene>
    <name evidence="4" type="ORF">DW011_21925</name>
    <name evidence="2" type="ORF">ERS852511_00646</name>
    <name evidence="3" type="ORF">K0H07_09835</name>
</gene>
<dbReference type="InterPro" id="IPR013320">
    <property type="entry name" value="ConA-like_dom_sf"/>
</dbReference>
<dbReference type="EMBL" id="JAHYQA010000004">
    <property type="protein sequence ID" value="MCE9237450.1"/>
    <property type="molecule type" value="Genomic_DNA"/>
</dbReference>
<reference evidence="4 6" key="2">
    <citation type="submission" date="2018-08" db="EMBL/GenBank/DDBJ databases">
        <title>A genome reference for cultivated species of the human gut microbiota.</title>
        <authorList>
            <person name="Zou Y."/>
            <person name="Xue W."/>
            <person name="Luo G."/>
        </authorList>
    </citation>
    <scope>NUCLEOTIDE SEQUENCE [LARGE SCALE GENOMIC DNA]</scope>
    <source>
        <strain evidence="4 6">AF37-12</strain>
    </source>
</reference>
<dbReference type="GO" id="GO:0005975">
    <property type="term" value="P:carbohydrate metabolic process"/>
    <property type="evidence" value="ECO:0007669"/>
    <property type="project" value="UniProtKB-ARBA"/>
</dbReference>
<dbReference type="PROSITE" id="PS51257">
    <property type="entry name" value="PROKAR_LIPOPROTEIN"/>
    <property type="match status" value="1"/>
</dbReference>
<name>A0A174J7S9_BACT4</name>
<organism evidence="2 5">
    <name type="scientific">Bacteroides thetaiotaomicron</name>
    <dbReference type="NCBI Taxonomy" id="818"/>
    <lineage>
        <taxon>Bacteria</taxon>
        <taxon>Pseudomonadati</taxon>
        <taxon>Bacteroidota</taxon>
        <taxon>Bacteroidia</taxon>
        <taxon>Bacteroidales</taxon>
        <taxon>Bacteroidaceae</taxon>
        <taxon>Bacteroides</taxon>
    </lineage>
</organism>
<evidence type="ECO:0000313" key="4">
    <source>
        <dbReference type="EMBL" id="RHL53713.1"/>
    </source>
</evidence>
<proteinExistence type="predicted"/>
<dbReference type="AlphaFoldDB" id="A0A174J7S9"/>
<dbReference type="InterPro" id="IPR013728">
    <property type="entry name" value="BT_3987-like_N"/>
</dbReference>
<dbReference type="Pfam" id="PF13385">
    <property type="entry name" value="Laminin_G_3"/>
    <property type="match status" value="1"/>
</dbReference>
<evidence type="ECO:0000313" key="5">
    <source>
        <dbReference type="Proteomes" id="UP000095576"/>
    </source>
</evidence>
<dbReference type="RefSeq" id="WP_008763871.1">
    <property type="nucleotide sequence ID" value="NZ_CAXSVM010000001.1"/>
</dbReference>
<evidence type="ECO:0000259" key="1">
    <source>
        <dbReference type="Pfam" id="PF08522"/>
    </source>
</evidence>
<sequence>MKRNNIKNYFIACAALVSFLTGCDNADYKILDNAIYFSEAESGSFEKITADPENVTTTSLNIRLAEALAEDVEATLVIDPSILEEYNAANSTSYEVLPENYYTFNKDVKIKAGDVSAEATNFSIKPYATPNGESYAIPIAINVTKGNVSTIGTSGKYLILLNQPLIQAVPVMNWKNHPSTDKEKKWNESVTEYSLEFWVQMDGFRINNQAIFNSEDIYIRFGDAMIDYDLLQIKTLGSQVNTVTHFLPNKWYHVAFVHDASGLLTIYINGVKDVTLQTKGGPLTFTFLEMVCSGSTYFKNNCKLAQVRLWRKAITPTQIISNMYYAVKSTDPNLMGYWKLDEGQGNMFEDCTGQGRDMTVEDELKWEKDVRFDK</sequence>
<dbReference type="Proteomes" id="UP000095576">
    <property type="component" value="Unassembled WGS sequence"/>
</dbReference>
<evidence type="ECO:0000313" key="2">
    <source>
        <dbReference type="EMBL" id="CUO93149.1"/>
    </source>
</evidence>
<feature type="domain" description="BT-3987-like N-terminal" evidence="1">
    <location>
        <begin position="32"/>
        <end position="147"/>
    </location>
</feature>
<evidence type="ECO:0000313" key="6">
    <source>
        <dbReference type="Proteomes" id="UP000283616"/>
    </source>
</evidence>
<dbReference type="Gene3D" id="2.60.40.1740">
    <property type="entry name" value="hypothetical protein (bacova_03559)"/>
    <property type="match status" value="1"/>
</dbReference>
<reference evidence="2 5" key="1">
    <citation type="submission" date="2015-09" db="EMBL/GenBank/DDBJ databases">
        <authorList>
            <consortium name="Pathogen Informatics"/>
        </authorList>
    </citation>
    <scope>NUCLEOTIDE SEQUENCE [LARGE SCALE GENOMIC DNA]</scope>
    <source>
        <strain evidence="2 5">2789STDY5834899</strain>
    </source>
</reference>
<reference evidence="3" key="3">
    <citation type="submission" date="2021-07" db="EMBL/GenBank/DDBJ databases">
        <title>Comparative genomics of Bacteroides fragilis group isolates reveals species-dependent resistance mechanisms and validates clinical tools for resistance prediction.</title>
        <authorList>
            <person name="Wallace M.J."/>
            <person name="Jean S."/>
            <person name="Wallace M.A."/>
            <person name="Carey-Ann B.D."/>
            <person name="Dantas G."/>
        </authorList>
    </citation>
    <scope>NUCLEOTIDE SEQUENCE</scope>
    <source>
        <strain evidence="3">BJH_160</strain>
    </source>
</reference>
<accession>A0A174J7S9</accession>
<dbReference type="EMBL" id="CZAP01000001">
    <property type="protein sequence ID" value="CUO93149.1"/>
    <property type="molecule type" value="Genomic_DNA"/>
</dbReference>
<dbReference type="GO" id="GO:0004553">
    <property type="term" value="F:hydrolase activity, hydrolyzing O-glycosyl compounds"/>
    <property type="evidence" value="ECO:0007669"/>
    <property type="project" value="UniProtKB-ARBA"/>
</dbReference>
<dbReference type="Proteomes" id="UP001200544">
    <property type="component" value="Unassembled WGS sequence"/>
</dbReference>
<dbReference type="SUPFAM" id="SSF49899">
    <property type="entry name" value="Concanavalin A-like lectins/glucanases"/>
    <property type="match status" value="1"/>
</dbReference>
<dbReference type="EMBL" id="QROV01000034">
    <property type="protein sequence ID" value="RHL53713.1"/>
    <property type="molecule type" value="Genomic_DNA"/>
</dbReference>
<evidence type="ECO:0000313" key="3">
    <source>
        <dbReference type="EMBL" id="MCE9237450.1"/>
    </source>
</evidence>
<dbReference type="Proteomes" id="UP000283616">
    <property type="component" value="Unassembled WGS sequence"/>
</dbReference>
<dbReference type="Gene3D" id="2.60.120.200">
    <property type="match status" value="1"/>
</dbReference>
<dbReference type="Pfam" id="PF08522">
    <property type="entry name" value="BT_3987-like_N"/>
    <property type="match status" value="1"/>
</dbReference>
<protein>
    <submittedName>
        <fullName evidence="3">DUF1735 and LamG domain-containing protein</fullName>
    </submittedName>
    <submittedName>
        <fullName evidence="4">DUF1735 domain-containing protein</fullName>
    </submittedName>
    <submittedName>
        <fullName evidence="2">Domain of uncharacterized function (DUF1735)</fullName>
    </submittedName>
</protein>